<organism evidence="1 2">
    <name type="scientific">Vanilla planifolia</name>
    <name type="common">Vanilla</name>
    <dbReference type="NCBI Taxonomy" id="51239"/>
    <lineage>
        <taxon>Eukaryota</taxon>
        <taxon>Viridiplantae</taxon>
        <taxon>Streptophyta</taxon>
        <taxon>Embryophyta</taxon>
        <taxon>Tracheophyta</taxon>
        <taxon>Spermatophyta</taxon>
        <taxon>Magnoliopsida</taxon>
        <taxon>Liliopsida</taxon>
        <taxon>Asparagales</taxon>
        <taxon>Orchidaceae</taxon>
        <taxon>Vanilloideae</taxon>
        <taxon>Vanilleae</taxon>
        <taxon>Vanilla</taxon>
    </lineage>
</organism>
<accession>A0A835RXL0</accession>
<evidence type="ECO:0000313" key="2">
    <source>
        <dbReference type="Proteomes" id="UP000636800"/>
    </source>
</evidence>
<dbReference type="EMBL" id="JADCNL010000001">
    <property type="protein sequence ID" value="KAG0496426.1"/>
    <property type="molecule type" value="Genomic_DNA"/>
</dbReference>
<evidence type="ECO:0000313" key="1">
    <source>
        <dbReference type="EMBL" id="KAG0496426.1"/>
    </source>
</evidence>
<dbReference type="AlphaFoldDB" id="A0A835RXL0"/>
<reference evidence="1 2" key="1">
    <citation type="journal article" date="2020" name="Nat. Food">
        <title>A phased Vanilla planifolia genome enables genetic improvement of flavour and production.</title>
        <authorList>
            <person name="Hasing T."/>
            <person name="Tang H."/>
            <person name="Brym M."/>
            <person name="Khazi F."/>
            <person name="Huang T."/>
            <person name="Chambers A.H."/>
        </authorList>
    </citation>
    <scope>NUCLEOTIDE SEQUENCE [LARGE SCALE GENOMIC DNA]</scope>
    <source>
        <tissue evidence="1">Leaf</tissue>
    </source>
</reference>
<gene>
    <name evidence="1" type="ORF">HPP92_001117</name>
</gene>
<name>A0A835RXL0_VANPL</name>
<keyword evidence="2" id="KW-1185">Reference proteome</keyword>
<proteinExistence type="predicted"/>
<dbReference type="OrthoDB" id="5545019at2759"/>
<comment type="caution">
    <text evidence="1">The sequence shown here is derived from an EMBL/GenBank/DDBJ whole genome shotgun (WGS) entry which is preliminary data.</text>
</comment>
<protein>
    <submittedName>
        <fullName evidence="1">Uncharacterized protein</fullName>
    </submittedName>
</protein>
<sequence>MGLVISSEEKMGDQDIERMYIILRAHGFSRIVRRKGKLDHLLQDKFHNQVRLERYERLHHWMKLGVYKIIQECLEMRQKLYV</sequence>
<dbReference type="Proteomes" id="UP000636800">
    <property type="component" value="Chromosome 1"/>
</dbReference>